<keyword evidence="3" id="KW-1185">Reference proteome</keyword>
<dbReference type="AlphaFoldDB" id="A0A2U3QEL8"/>
<dbReference type="EMBL" id="OUUY01000024">
    <property type="protein sequence ID" value="SPP99824.1"/>
    <property type="molecule type" value="Genomic_DNA"/>
</dbReference>
<organism evidence="2 3">
    <name type="scientific">Candidatus Sulfobium mesophilum</name>
    <dbReference type="NCBI Taxonomy" id="2016548"/>
    <lineage>
        <taxon>Bacteria</taxon>
        <taxon>Pseudomonadati</taxon>
        <taxon>Nitrospirota</taxon>
        <taxon>Nitrospiria</taxon>
        <taxon>Nitrospirales</taxon>
        <taxon>Nitrospiraceae</taxon>
        <taxon>Candidatus Sulfobium</taxon>
    </lineage>
</organism>
<feature type="domain" description="PASTA" evidence="1">
    <location>
        <begin position="171"/>
        <end position="231"/>
    </location>
</feature>
<protein>
    <recommendedName>
        <fullName evidence="1">PASTA domain-containing protein</fullName>
    </recommendedName>
</protein>
<sequence>MQKKISNFIRVPLFFAAFVLLGLTFGYITFKLLSFSRTVDVPALTAMSLVEANEALNKAGLYLKIEGEDFDPNVAAGKILRQDVPAGNKVKEKRAIKVVISKGPKVYSLPVLVNETLGDAEGLLIQKGLRIGKIMNVHSDSVEKGKVVAQSPEPDEKLSGPITVLVSLGPHEVTYYCPDFLNKSIEEVKETAGKIGLTLEIKGIGDFVRAQRPKPGTLIKAGDKVYLETKEGNAQ</sequence>
<dbReference type="OrthoDB" id="9793540at2"/>
<evidence type="ECO:0000313" key="3">
    <source>
        <dbReference type="Proteomes" id="UP000245125"/>
    </source>
</evidence>
<dbReference type="Gene3D" id="3.30.10.20">
    <property type="match status" value="2"/>
</dbReference>
<proteinExistence type="predicted"/>
<dbReference type="CDD" id="cd06577">
    <property type="entry name" value="PASTA_pknB"/>
    <property type="match status" value="2"/>
</dbReference>
<dbReference type="Proteomes" id="UP000245125">
    <property type="component" value="Unassembled WGS sequence"/>
</dbReference>
<feature type="domain" description="PASTA" evidence="1">
    <location>
        <begin position="35"/>
        <end position="102"/>
    </location>
</feature>
<accession>A0A2U3QEL8</accession>
<dbReference type="SUPFAM" id="SSF54184">
    <property type="entry name" value="Penicillin-binding protein 2x (pbp-2x), c-terminal domain"/>
    <property type="match status" value="2"/>
</dbReference>
<evidence type="ECO:0000313" key="2">
    <source>
        <dbReference type="EMBL" id="SPP99824.1"/>
    </source>
</evidence>
<evidence type="ECO:0000259" key="1">
    <source>
        <dbReference type="PROSITE" id="PS51178"/>
    </source>
</evidence>
<dbReference type="SMART" id="SM00740">
    <property type="entry name" value="PASTA"/>
    <property type="match status" value="3"/>
</dbReference>
<name>A0A2U3QEL8_9BACT</name>
<dbReference type="Pfam" id="PF03793">
    <property type="entry name" value="PASTA"/>
    <property type="match status" value="3"/>
</dbReference>
<reference evidence="3" key="1">
    <citation type="submission" date="2018-03" db="EMBL/GenBank/DDBJ databases">
        <authorList>
            <person name="Zecchin S."/>
        </authorList>
    </citation>
    <scope>NUCLEOTIDE SEQUENCE [LARGE SCALE GENOMIC DNA]</scope>
</reference>
<dbReference type="PROSITE" id="PS51178">
    <property type="entry name" value="PASTA"/>
    <property type="match status" value="3"/>
</dbReference>
<dbReference type="InterPro" id="IPR005543">
    <property type="entry name" value="PASTA_dom"/>
</dbReference>
<gene>
    <name evidence="2" type="ORF">NBG4_120031</name>
</gene>
<feature type="domain" description="PASTA" evidence="1">
    <location>
        <begin position="103"/>
        <end position="168"/>
    </location>
</feature>